<reference evidence="13" key="1">
    <citation type="submission" date="2022-01" db="EMBL/GenBank/DDBJ databases">
        <authorList>
            <person name="Jo J.-H."/>
            <person name="Im W.-T."/>
        </authorList>
    </citation>
    <scope>NUCLEOTIDE SEQUENCE</scope>
    <source>
        <strain evidence="13">NA20</strain>
    </source>
</reference>
<keyword evidence="14" id="KW-1185">Reference proteome</keyword>
<evidence type="ECO:0000256" key="4">
    <source>
        <dbReference type="ARBA" id="ARBA00022679"/>
    </source>
</evidence>
<evidence type="ECO:0000256" key="1">
    <source>
        <dbReference type="ARBA" id="ARBA00000085"/>
    </source>
</evidence>
<dbReference type="Pfam" id="PF00512">
    <property type="entry name" value="HisKA"/>
    <property type="match status" value="1"/>
</dbReference>
<keyword evidence="3 9" id="KW-0597">Phosphoprotein</keyword>
<feature type="domain" description="PAS" evidence="12">
    <location>
        <begin position="138"/>
        <end position="192"/>
    </location>
</feature>
<dbReference type="SUPFAM" id="SSF52172">
    <property type="entry name" value="CheY-like"/>
    <property type="match status" value="1"/>
</dbReference>
<dbReference type="InterPro" id="IPR003594">
    <property type="entry name" value="HATPase_dom"/>
</dbReference>
<dbReference type="Gene3D" id="3.40.50.2300">
    <property type="match status" value="1"/>
</dbReference>
<dbReference type="PROSITE" id="PS50112">
    <property type="entry name" value="PAS"/>
    <property type="match status" value="1"/>
</dbReference>
<evidence type="ECO:0000256" key="6">
    <source>
        <dbReference type="ARBA" id="ARBA00022777"/>
    </source>
</evidence>
<evidence type="ECO:0000313" key="13">
    <source>
        <dbReference type="EMBL" id="MCG2616805.1"/>
    </source>
</evidence>
<dbReference type="SUPFAM" id="SSF47384">
    <property type="entry name" value="Homodimeric domain of signal transducing histidine kinase"/>
    <property type="match status" value="1"/>
</dbReference>
<dbReference type="EC" id="2.7.13.3" evidence="2"/>
<dbReference type="SMART" id="SM00387">
    <property type="entry name" value="HATPase_c"/>
    <property type="match status" value="1"/>
</dbReference>
<feature type="domain" description="Response regulatory" evidence="11">
    <location>
        <begin position="8"/>
        <end position="125"/>
    </location>
</feature>
<dbReference type="SMART" id="SM00091">
    <property type="entry name" value="PAS"/>
    <property type="match status" value="1"/>
</dbReference>
<evidence type="ECO:0000259" key="11">
    <source>
        <dbReference type="PROSITE" id="PS50110"/>
    </source>
</evidence>
<evidence type="ECO:0000259" key="12">
    <source>
        <dbReference type="PROSITE" id="PS50112"/>
    </source>
</evidence>
<dbReference type="Pfam" id="PF02518">
    <property type="entry name" value="HATPase_c"/>
    <property type="match status" value="1"/>
</dbReference>
<dbReference type="PRINTS" id="PR00344">
    <property type="entry name" value="BCTRLSENSOR"/>
</dbReference>
<dbReference type="SMART" id="SM00448">
    <property type="entry name" value="REC"/>
    <property type="match status" value="1"/>
</dbReference>
<dbReference type="CDD" id="cd00130">
    <property type="entry name" value="PAS"/>
    <property type="match status" value="1"/>
</dbReference>
<dbReference type="NCBIfam" id="TIGR00229">
    <property type="entry name" value="sensory_box"/>
    <property type="match status" value="1"/>
</dbReference>
<dbReference type="InterPro" id="IPR001789">
    <property type="entry name" value="Sig_transdc_resp-reg_receiver"/>
</dbReference>
<dbReference type="PANTHER" id="PTHR43065">
    <property type="entry name" value="SENSOR HISTIDINE KINASE"/>
    <property type="match status" value="1"/>
</dbReference>
<dbReference type="PROSITE" id="PS50109">
    <property type="entry name" value="HIS_KIN"/>
    <property type="match status" value="1"/>
</dbReference>
<dbReference type="InterPro" id="IPR000014">
    <property type="entry name" value="PAS"/>
</dbReference>
<evidence type="ECO:0000313" key="14">
    <source>
        <dbReference type="Proteomes" id="UP001165367"/>
    </source>
</evidence>
<dbReference type="InterPro" id="IPR005467">
    <property type="entry name" value="His_kinase_dom"/>
</dbReference>
<name>A0ABS9KWU9_9BACT</name>
<evidence type="ECO:0000256" key="7">
    <source>
        <dbReference type="ARBA" id="ARBA00022840"/>
    </source>
</evidence>
<keyword evidence="5" id="KW-0547">Nucleotide-binding</keyword>
<dbReference type="Pfam" id="PF00072">
    <property type="entry name" value="Response_reg"/>
    <property type="match status" value="1"/>
</dbReference>
<accession>A0ABS9KWU9</accession>
<dbReference type="InterPro" id="IPR011006">
    <property type="entry name" value="CheY-like_superfamily"/>
</dbReference>
<dbReference type="Gene3D" id="1.10.287.130">
    <property type="match status" value="1"/>
</dbReference>
<evidence type="ECO:0000256" key="8">
    <source>
        <dbReference type="ARBA" id="ARBA00023012"/>
    </source>
</evidence>
<dbReference type="Gene3D" id="3.30.450.20">
    <property type="entry name" value="PAS domain"/>
    <property type="match status" value="1"/>
</dbReference>
<evidence type="ECO:0000256" key="2">
    <source>
        <dbReference type="ARBA" id="ARBA00012438"/>
    </source>
</evidence>
<dbReference type="InterPro" id="IPR035965">
    <property type="entry name" value="PAS-like_dom_sf"/>
</dbReference>
<dbReference type="CDD" id="cd00082">
    <property type="entry name" value="HisKA"/>
    <property type="match status" value="1"/>
</dbReference>
<feature type="modified residue" description="4-aspartylphosphate" evidence="9">
    <location>
        <position position="60"/>
    </location>
</feature>
<sequence>MLSTREFKIVIVDDDEDDFFIISDYIKAIEGGRFAIEWCNDYNSAIEIIRQRSSDIYFVDYRLGNYTGLDLLQAAQEEGFDDPFVILTGKGNKVIDIKAMESGATDYLVKSELTTEKLERCIRYSLVRAGDLKELKARENKYRNLFETSKDAVFIADEALNFREVNRAATGLFKLGSEDLMDFNLLEFIKTEASKDRVLKLFSEKQNFHDLEIEMEDAEKEKKACLLSLAFSKDNEDKPVVHGILHDISGIKKAELANLQAHKLAMNERLMRTLAHEIRNPLNNISLSIEHFSMPLDSEEEKTSLMEIMKRNCTRINHIITELLDLTKPLELTFQPHSLQEILDESIQMIADRMNLQKIYLNKVYPDTEVVIPANKAKLVIAFTNILINAVEAMESGKGELTVTINGSGNHVSVLIADNGAGIPQEHLSRLFEPFFTLKKNGVGLGLSVSYSIIQSHNAAIDVRSELQSGTQFHIVFNRSQE</sequence>
<gene>
    <name evidence="13" type="ORF">LZZ85_21075</name>
</gene>
<dbReference type="InterPro" id="IPR013767">
    <property type="entry name" value="PAS_fold"/>
</dbReference>
<dbReference type="PANTHER" id="PTHR43065:SF10">
    <property type="entry name" value="PEROXIDE STRESS-ACTIVATED HISTIDINE KINASE MAK3"/>
    <property type="match status" value="1"/>
</dbReference>
<dbReference type="PROSITE" id="PS50110">
    <property type="entry name" value="RESPONSE_REGULATORY"/>
    <property type="match status" value="1"/>
</dbReference>
<keyword evidence="4" id="KW-0808">Transferase</keyword>
<keyword evidence="7 13" id="KW-0067">ATP-binding</keyword>
<dbReference type="Gene3D" id="3.30.565.10">
    <property type="entry name" value="Histidine kinase-like ATPase, C-terminal domain"/>
    <property type="match status" value="1"/>
</dbReference>
<keyword evidence="8" id="KW-0902">Two-component regulatory system</keyword>
<evidence type="ECO:0000256" key="3">
    <source>
        <dbReference type="ARBA" id="ARBA00022553"/>
    </source>
</evidence>
<organism evidence="13 14">
    <name type="scientific">Terrimonas ginsenosidimutans</name>
    <dbReference type="NCBI Taxonomy" id="2908004"/>
    <lineage>
        <taxon>Bacteria</taxon>
        <taxon>Pseudomonadati</taxon>
        <taxon>Bacteroidota</taxon>
        <taxon>Chitinophagia</taxon>
        <taxon>Chitinophagales</taxon>
        <taxon>Chitinophagaceae</taxon>
        <taxon>Terrimonas</taxon>
    </lineage>
</organism>
<dbReference type="Pfam" id="PF00989">
    <property type="entry name" value="PAS"/>
    <property type="match status" value="1"/>
</dbReference>
<dbReference type="SUPFAM" id="SSF55874">
    <property type="entry name" value="ATPase domain of HSP90 chaperone/DNA topoisomerase II/histidine kinase"/>
    <property type="match status" value="1"/>
</dbReference>
<dbReference type="CDD" id="cd00156">
    <property type="entry name" value="REC"/>
    <property type="match status" value="1"/>
</dbReference>
<evidence type="ECO:0000256" key="5">
    <source>
        <dbReference type="ARBA" id="ARBA00022741"/>
    </source>
</evidence>
<dbReference type="GO" id="GO:0005524">
    <property type="term" value="F:ATP binding"/>
    <property type="evidence" value="ECO:0007669"/>
    <property type="project" value="UniProtKB-KW"/>
</dbReference>
<evidence type="ECO:0000259" key="10">
    <source>
        <dbReference type="PROSITE" id="PS50109"/>
    </source>
</evidence>
<comment type="caution">
    <text evidence="13">The sequence shown here is derived from an EMBL/GenBank/DDBJ whole genome shotgun (WGS) entry which is preliminary data.</text>
</comment>
<dbReference type="SUPFAM" id="SSF55785">
    <property type="entry name" value="PYP-like sensor domain (PAS domain)"/>
    <property type="match status" value="1"/>
</dbReference>
<proteinExistence type="predicted"/>
<evidence type="ECO:0000256" key="9">
    <source>
        <dbReference type="PROSITE-ProRule" id="PRU00169"/>
    </source>
</evidence>
<keyword evidence="6" id="KW-0418">Kinase</keyword>
<feature type="domain" description="Histidine kinase" evidence="10">
    <location>
        <begin position="273"/>
        <end position="481"/>
    </location>
</feature>
<dbReference type="InterPro" id="IPR004358">
    <property type="entry name" value="Sig_transdc_His_kin-like_C"/>
</dbReference>
<dbReference type="EMBL" id="JAKLTR010000015">
    <property type="protein sequence ID" value="MCG2616805.1"/>
    <property type="molecule type" value="Genomic_DNA"/>
</dbReference>
<dbReference type="SMART" id="SM00388">
    <property type="entry name" value="HisKA"/>
    <property type="match status" value="1"/>
</dbReference>
<dbReference type="InterPro" id="IPR003661">
    <property type="entry name" value="HisK_dim/P_dom"/>
</dbReference>
<protein>
    <recommendedName>
        <fullName evidence="2">histidine kinase</fullName>
        <ecNumber evidence="2">2.7.13.3</ecNumber>
    </recommendedName>
</protein>
<dbReference type="Proteomes" id="UP001165367">
    <property type="component" value="Unassembled WGS sequence"/>
</dbReference>
<dbReference type="InterPro" id="IPR036097">
    <property type="entry name" value="HisK_dim/P_sf"/>
</dbReference>
<comment type="catalytic activity">
    <reaction evidence="1">
        <text>ATP + protein L-histidine = ADP + protein N-phospho-L-histidine.</text>
        <dbReference type="EC" id="2.7.13.3"/>
    </reaction>
</comment>
<dbReference type="RefSeq" id="WP_237875342.1">
    <property type="nucleotide sequence ID" value="NZ_JAKLTR010000015.1"/>
</dbReference>
<dbReference type="InterPro" id="IPR036890">
    <property type="entry name" value="HATPase_C_sf"/>
</dbReference>